<evidence type="ECO:0000313" key="3">
    <source>
        <dbReference type="EMBL" id="KAF4623143.1"/>
    </source>
</evidence>
<feature type="transmembrane region" description="Helical" evidence="1">
    <location>
        <begin position="107"/>
        <end position="129"/>
    </location>
</feature>
<feature type="chain" id="PRO_5034049305" evidence="2">
    <location>
        <begin position="21"/>
        <end position="664"/>
    </location>
</feature>
<dbReference type="EMBL" id="JAACJL010000001">
    <property type="protein sequence ID" value="KAF4623143.1"/>
    <property type="molecule type" value="Genomic_DNA"/>
</dbReference>
<reference evidence="3 4" key="1">
    <citation type="submission" date="2019-12" db="EMBL/GenBank/DDBJ databases">
        <authorList>
            <person name="Floudas D."/>
            <person name="Bentzer J."/>
            <person name="Ahren D."/>
            <person name="Johansson T."/>
            <person name="Persson P."/>
            <person name="Tunlid A."/>
        </authorList>
    </citation>
    <scope>NUCLEOTIDE SEQUENCE [LARGE SCALE GENOMIC DNA]</scope>
    <source>
        <strain evidence="3 4">CBS 102.39</strain>
    </source>
</reference>
<organism evidence="3 4">
    <name type="scientific">Agrocybe pediades</name>
    <dbReference type="NCBI Taxonomy" id="84607"/>
    <lineage>
        <taxon>Eukaryota</taxon>
        <taxon>Fungi</taxon>
        <taxon>Dikarya</taxon>
        <taxon>Basidiomycota</taxon>
        <taxon>Agaricomycotina</taxon>
        <taxon>Agaricomycetes</taxon>
        <taxon>Agaricomycetidae</taxon>
        <taxon>Agaricales</taxon>
        <taxon>Agaricineae</taxon>
        <taxon>Strophariaceae</taxon>
        <taxon>Agrocybe</taxon>
    </lineage>
</organism>
<feature type="signal peptide" evidence="2">
    <location>
        <begin position="1"/>
        <end position="20"/>
    </location>
</feature>
<proteinExistence type="predicted"/>
<protein>
    <submittedName>
        <fullName evidence="3">Uncharacterized protein</fullName>
    </submittedName>
</protein>
<keyword evidence="1" id="KW-0812">Transmembrane</keyword>
<name>A0A8H4VUL0_9AGAR</name>
<evidence type="ECO:0000256" key="2">
    <source>
        <dbReference type="SAM" id="SignalP"/>
    </source>
</evidence>
<dbReference type="AlphaFoldDB" id="A0A8H4VUL0"/>
<evidence type="ECO:0000313" key="4">
    <source>
        <dbReference type="Proteomes" id="UP000521872"/>
    </source>
</evidence>
<evidence type="ECO:0000256" key="1">
    <source>
        <dbReference type="SAM" id="Phobius"/>
    </source>
</evidence>
<comment type="caution">
    <text evidence="3">The sequence shown here is derived from an EMBL/GenBank/DDBJ whole genome shotgun (WGS) entry which is preliminary data.</text>
</comment>
<keyword evidence="1" id="KW-0472">Membrane</keyword>
<feature type="transmembrane region" description="Helical" evidence="1">
    <location>
        <begin position="73"/>
        <end position="95"/>
    </location>
</feature>
<keyword evidence="1" id="KW-1133">Transmembrane helix</keyword>
<dbReference type="Proteomes" id="UP000521872">
    <property type="component" value="Unassembled WGS sequence"/>
</dbReference>
<gene>
    <name evidence="3" type="ORF">D9613_002293</name>
</gene>
<sequence>MKLIAAPIFLLAAFATTVLAQAAGSDYVDDLLSRDDLEGSITAREVAEIHARHADEIFEAKRDLERLERPVEFVVLLLLLLILLSIGALAAFAMLVHWTLHMTGLSYLLITMTSKALASGFLLSTAQTWPTEYGRYTSSLLSTRAFNWIPDSSATETTIPDEKALTFYYKILQQTSLGPAIKVKTGFPLQERALLSVLSRFSAVSKIFLELNQNSSGEEALLPRLAIKTTARTLAYLCIDAPFNMVAHILPDSPLLPNLETLSMFLEWDNVLCAEISVDAQIQNLATFINRNADSLLSLSLRLPMEVSEVGSYPAPPSTTDPYLSSIYERLEIHLVSLHFYLTSETDPCGLRYFLEQQSKSLEKLEVRLETNLSYIGKDQALKPVLDSFKRFSILKSLCIEYVMDEHQAKLTEDFEEPCTRIANAFRLIQINLEFFLTSLDLKGRIELLPDELSQLLRMTSINRLEHLALPFKVFTADMFDLIVLRLPALRSFELKVSTCKGQYSEGGNNDCHWEWEFANDMKQRSYTKWGLKSFYLIKGSRSRMQGICFEAVARRIVQALPNVQTFNGSSSGADYLSRFQNPLVFREARMLYRRGSCDDWTLAVVGHTYVFAASPTLPPHFHLQIANSHYHVTSYVVMERSTLGDSVFDLIVKNLNERLCAFY</sequence>
<keyword evidence="2" id="KW-0732">Signal</keyword>
<accession>A0A8H4VUL0</accession>
<keyword evidence="4" id="KW-1185">Reference proteome</keyword>